<evidence type="ECO:0000313" key="4">
    <source>
        <dbReference type="Proteomes" id="UP001596203"/>
    </source>
</evidence>
<protein>
    <submittedName>
        <fullName evidence="3">MarR family winged helix-turn-helix transcriptional regulator</fullName>
    </submittedName>
</protein>
<name>A0ABW1KC29_9ACTN</name>
<sequence length="165" mass="17398">MPGRSLPTDPEPPASGSGSGSGGNDLGRRLSTAVVLFHHAVAERLGLSAADHKALDLVLRHQPVTVSRLAQLTRLSPSSTTGLVDRLEAAGLVRRQPAPDDRRRILVVATTDTQASLGEIFGALGAAMGRAMAGFSTEELLVIREYVERTIGVLEEQTQRLGPGT</sequence>
<evidence type="ECO:0000313" key="3">
    <source>
        <dbReference type="EMBL" id="MFC6019154.1"/>
    </source>
</evidence>
<dbReference type="PANTHER" id="PTHR33164">
    <property type="entry name" value="TRANSCRIPTIONAL REGULATOR, MARR FAMILY"/>
    <property type="match status" value="1"/>
</dbReference>
<dbReference type="SUPFAM" id="SSF46785">
    <property type="entry name" value="Winged helix' DNA-binding domain"/>
    <property type="match status" value="1"/>
</dbReference>
<dbReference type="Gene3D" id="1.10.10.10">
    <property type="entry name" value="Winged helix-like DNA-binding domain superfamily/Winged helix DNA-binding domain"/>
    <property type="match status" value="1"/>
</dbReference>
<evidence type="ECO:0000256" key="1">
    <source>
        <dbReference type="SAM" id="MobiDB-lite"/>
    </source>
</evidence>
<dbReference type="InterPro" id="IPR039422">
    <property type="entry name" value="MarR/SlyA-like"/>
</dbReference>
<feature type="domain" description="HTH marR-type" evidence="2">
    <location>
        <begin position="23"/>
        <end position="152"/>
    </location>
</feature>
<comment type="caution">
    <text evidence="3">The sequence shown here is derived from an EMBL/GenBank/DDBJ whole genome shotgun (WGS) entry which is preliminary data.</text>
</comment>
<dbReference type="EMBL" id="JBHSPR010000018">
    <property type="protein sequence ID" value="MFC6019154.1"/>
    <property type="molecule type" value="Genomic_DNA"/>
</dbReference>
<evidence type="ECO:0000259" key="2">
    <source>
        <dbReference type="PROSITE" id="PS50995"/>
    </source>
</evidence>
<keyword evidence="4" id="KW-1185">Reference proteome</keyword>
<reference evidence="4" key="1">
    <citation type="journal article" date="2019" name="Int. J. Syst. Evol. Microbiol.">
        <title>The Global Catalogue of Microorganisms (GCM) 10K type strain sequencing project: providing services to taxonomists for standard genome sequencing and annotation.</title>
        <authorList>
            <consortium name="The Broad Institute Genomics Platform"/>
            <consortium name="The Broad Institute Genome Sequencing Center for Infectious Disease"/>
            <person name="Wu L."/>
            <person name="Ma J."/>
        </authorList>
    </citation>
    <scope>NUCLEOTIDE SEQUENCE [LARGE SCALE GENOMIC DNA]</scope>
    <source>
        <strain evidence="4">ZS-35-S2</strain>
    </source>
</reference>
<dbReference type="PROSITE" id="PS50995">
    <property type="entry name" value="HTH_MARR_2"/>
    <property type="match status" value="1"/>
</dbReference>
<dbReference type="SMART" id="SM00347">
    <property type="entry name" value="HTH_MARR"/>
    <property type="match status" value="1"/>
</dbReference>
<feature type="region of interest" description="Disordered" evidence="1">
    <location>
        <begin position="1"/>
        <end position="25"/>
    </location>
</feature>
<dbReference type="InterPro" id="IPR000835">
    <property type="entry name" value="HTH_MarR-typ"/>
</dbReference>
<dbReference type="RefSeq" id="WP_377424959.1">
    <property type="nucleotide sequence ID" value="NZ_JBHSPR010000018.1"/>
</dbReference>
<organism evidence="3 4">
    <name type="scientific">Plantactinospora solaniradicis</name>
    <dbReference type="NCBI Taxonomy" id="1723736"/>
    <lineage>
        <taxon>Bacteria</taxon>
        <taxon>Bacillati</taxon>
        <taxon>Actinomycetota</taxon>
        <taxon>Actinomycetes</taxon>
        <taxon>Micromonosporales</taxon>
        <taxon>Micromonosporaceae</taxon>
        <taxon>Plantactinospora</taxon>
    </lineage>
</organism>
<accession>A0ABW1KC29</accession>
<dbReference type="InterPro" id="IPR036390">
    <property type="entry name" value="WH_DNA-bd_sf"/>
</dbReference>
<dbReference type="PANTHER" id="PTHR33164:SF106">
    <property type="entry name" value="TRANSCRIPTIONAL REGULATORY PROTEIN"/>
    <property type="match status" value="1"/>
</dbReference>
<dbReference type="Pfam" id="PF12802">
    <property type="entry name" value="MarR_2"/>
    <property type="match status" value="1"/>
</dbReference>
<dbReference type="InterPro" id="IPR036388">
    <property type="entry name" value="WH-like_DNA-bd_sf"/>
</dbReference>
<gene>
    <name evidence="3" type="ORF">ACFP2T_23460</name>
</gene>
<proteinExistence type="predicted"/>
<dbReference type="Proteomes" id="UP001596203">
    <property type="component" value="Unassembled WGS sequence"/>
</dbReference>